<evidence type="ECO:0000313" key="7">
    <source>
        <dbReference type="Proteomes" id="UP000254069"/>
    </source>
</evidence>
<proteinExistence type="inferred from homology"/>
<feature type="chain" id="PRO_5041606113" evidence="4">
    <location>
        <begin position="22"/>
        <end position="232"/>
    </location>
</feature>
<evidence type="ECO:0000313" key="5">
    <source>
        <dbReference type="EMBL" id="BCV45593.1"/>
    </source>
</evidence>
<dbReference type="GeneID" id="93809739"/>
<reference evidence="5" key="2">
    <citation type="submission" date="2021-05" db="EMBL/GenBank/DDBJ databases">
        <title>Molecular characterization for Shewanella algae harboring chromosomal blaOXA-55-like strains isolated from clinical and environment sample.</title>
        <authorList>
            <person name="Ohama Y."/>
            <person name="Aoki K."/>
            <person name="Harada S."/>
            <person name="Moriya K."/>
            <person name="Ishii Y."/>
            <person name="Tateda K."/>
        </authorList>
    </citation>
    <scope>NUCLEOTIDE SEQUENCE</scope>
    <source>
        <strain evidence="5">TUM17379</strain>
    </source>
</reference>
<feature type="signal peptide" evidence="4">
    <location>
        <begin position="1"/>
        <end position="21"/>
    </location>
</feature>
<evidence type="ECO:0000256" key="1">
    <source>
        <dbReference type="ARBA" id="ARBA00008490"/>
    </source>
</evidence>
<dbReference type="PANTHER" id="PTHR38108:SF1">
    <property type="entry name" value="UPF0319 PROTEIN YCCT"/>
    <property type="match status" value="1"/>
</dbReference>
<dbReference type="PANTHER" id="PTHR38108">
    <property type="entry name" value="UPF0319 PROTEIN YCCT"/>
    <property type="match status" value="1"/>
</dbReference>
<dbReference type="InterPro" id="IPR018635">
    <property type="entry name" value="UPF0319"/>
</dbReference>
<accession>A0A3G4UPB5</accession>
<keyword evidence="2 4" id="KW-0732">Signal</keyword>
<comment type="similarity">
    <text evidence="1">Belongs to the UPF0319 family.</text>
</comment>
<keyword evidence="7" id="KW-1185">Reference proteome</keyword>
<dbReference type="EMBL" id="UGYO01000002">
    <property type="protein sequence ID" value="SUJ02055.1"/>
    <property type="molecule type" value="Genomic_DNA"/>
</dbReference>
<organism evidence="6 7">
    <name type="scientific">Shewanella algae</name>
    <dbReference type="NCBI Taxonomy" id="38313"/>
    <lineage>
        <taxon>Bacteria</taxon>
        <taxon>Pseudomonadati</taxon>
        <taxon>Pseudomonadota</taxon>
        <taxon>Gammaproteobacteria</taxon>
        <taxon>Alteromonadales</taxon>
        <taxon>Shewanellaceae</taxon>
        <taxon>Shewanella</taxon>
    </lineage>
</organism>
<gene>
    <name evidence="6" type="ORF">NCTC10738_03399</name>
    <name evidence="5" type="ORF">TUM17379_26110</name>
</gene>
<evidence type="ECO:0000256" key="3">
    <source>
        <dbReference type="SAM" id="MobiDB-lite"/>
    </source>
</evidence>
<dbReference type="Proteomes" id="UP000254069">
    <property type="component" value="Unassembled WGS sequence"/>
</dbReference>
<accession>A0A380BJ26</accession>
<dbReference type="Proteomes" id="UP000825078">
    <property type="component" value="Chromosome"/>
</dbReference>
<dbReference type="Pfam" id="PF09829">
    <property type="entry name" value="DUF2057"/>
    <property type="match status" value="1"/>
</dbReference>
<sequence length="232" mass="25294">MKLRLTASALLALLSTSSVFAANLTIPMSFEYLALDGKEIETSNFNHKSELALSEGVHKIAIRYHDMIDDEFSDSQSFVKSSPFILTLKAEGDNEYILKPADGDYVKKPKEFAKTPQVVITRADKGQVNYQVELTQLKETSFLSQLFSGNNGPDVETAAAAVTAGNMAASQPVAPVSKPSPVSAMTMPSNAPQAAGQNGDSAAHAQQMLQYWWLQADEATRKEFMSWAIKQL</sequence>
<dbReference type="AlphaFoldDB" id="A0A380BJ26"/>
<dbReference type="KEGG" id="salg:BS332_20570"/>
<protein>
    <submittedName>
        <fullName evidence="5">UPF0319 protein</fullName>
    </submittedName>
    <submittedName>
        <fullName evidence="6">Uncharacterized protein conserved in bacteria (DUF2057)</fullName>
    </submittedName>
</protein>
<evidence type="ECO:0000313" key="6">
    <source>
        <dbReference type="EMBL" id="SUJ02055.1"/>
    </source>
</evidence>
<evidence type="ECO:0000256" key="4">
    <source>
        <dbReference type="SAM" id="SignalP"/>
    </source>
</evidence>
<feature type="compositionally biased region" description="Low complexity" evidence="3">
    <location>
        <begin position="172"/>
        <end position="184"/>
    </location>
</feature>
<reference evidence="6 7" key="1">
    <citation type="submission" date="2018-06" db="EMBL/GenBank/DDBJ databases">
        <authorList>
            <consortium name="Pathogen Informatics"/>
            <person name="Doyle S."/>
        </authorList>
    </citation>
    <scope>NUCLEOTIDE SEQUENCE [LARGE SCALE GENOMIC DNA]</scope>
    <source>
        <strain evidence="6 7">NCTC10738</strain>
    </source>
</reference>
<name>A0A380BJ26_9GAMM</name>
<dbReference type="EMBL" id="AP024613">
    <property type="protein sequence ID" value="BCV45593.1"/>
    <property type="molecule type" value="Genomic_DNA"/>
</dbReference>
<evidence type="ECO:0000256" key="2">
    <source>
        <dbReference type="ARBA" id="ARBA00022729"/>
    </source>
</evidence>
<feature type="region of interest" description="Disordered" evidence="3">
    <location>
        <begin position="172"/>
        <end position="201"/>
    </location>
</feature>
<dbReference type="RefSeq" id="WP_025011231.1">
    <property type="nucleotide sequence ID" value="NZ_AP024610.1"/>
</dbReference>
<feature type="compositionally biased region" description="Polar residues" evidence="3">
    <location>
        <begin position="186"/>
        <end position="200"/>
    </location>
</feature>